<evidence type="ECO:0000259" key="9">
    <source>
        <dbReference type="PROSITE" id="PS50109"/>
    </source>
</evidence>
<dbReference type="PROSITE" id="PS50113">
    <property type="entry name" value="PAC"/>
    <property type="match status" value="2"/>
</dbReference>
<evidence type="ECO:0000256" key="2">
    <source>
        <dbReference type="ARBA" id="ARBA00012438"/>
    </source>
</evidence>
<keyword evidence="4" id="KW-0808">Transferase</keyword>
<dbReference type="SUPFAM" id="SSF55785">
    <property type="entry name" value="PYP-like sensor domain (PAS domain)"/>
    <property type="match status" value="3"/>
</dbReference>
<evidence type="ECO:0000256" key="6">
    <source>
        <dbReference type="ARBA" id="ARBA00022777"/>
    </source>
</evidence>
<dbReference type="InterPro" id="IPR004358">
    <property type="entry name" value="Sig_transdc_His_kin-like_C"/>
</dbReference>
<keyword evidence="7" id="KW-0067">ATP-binding</keyword>
<dbReference type="NCBIfam" id="TIGR00229">
    <property type="entry name" value="sensory_box"/>
    <property type="match status" value="3"/>
</dbReference>
<name>A0ABT6TG31_9BACL</name>
<feature type="domain" description="Histidine kinase" evidence="9">
    <location>
        <begin position="496"/>
        <end position="716"/>
    </location>
</feature>
<dbReference type="SMART" id="SM00091">
    <property type="entry name" value="PAS"/>
    <property type="match status" value="4"/>
</dbReference>
<organism evidence="12 13">
    <name type="scientific">Cohnella hashimotonis</name>
    <dbReference type="NCBI Taxonomy" id="2826895"/>
    <lineage>
        <taxon>Bacteria</taxon>
        <taxon>Bacillati</taxon>
        <taxon>Bacillota</taxon>
        <taxon>Bacilli</taxon>
        <taxon>Bacillales</taxon>
        <taxon>Paenibacillaceae</taxon>
        <taxon>Cohnella</taxon>
    </lineage>
</organism>
<evidence type="ECO:0000256" key="7">
    <source>
        <dbReference type="ARBA" id="ARBA00022840"/>
    </source>
</evidence>
<dbReference type="Pfam" id="PF13426">
    <property type="entry name" value="PAS_9"/>
    <property type="match status" value="2"/>
</dbReference>
<dbReference type="InterPro" id="IPR001610">
    <property type="entry name" value="PAC"/>
</dbReference>
<dbReference type="InterPro" id="IPR013655">
    <property type="entry name" value="PAS_fold_3"/>
</dbReference>
<keyword evidence="13" id="KW-1185">Reference proteome</keyword>
<protein>
    <recommendedName>
        <fullName evidence="2">histidine kinase</fullName>
        <ecNumber evidence="2">2.7.13.3</ecNumber>
    </recommendedName>
</protein>
<dbReference type="InterPro" id="IPR036097">
    <property type="entry name" value="HisK_dim/P_sf"/>
</dbReference>
<dbReference type="RefSeq" id="WP_282908702.1">
    <property type="nucleotide sequence ID" value="NZ_JAGRPV010000001.1"/>
</dbReference>
<dbReference type="SMART" id="SM00387">
    <property type="entry name" value="HATPase_c"/>
    <property type="match status" value="1"/>
</dbReference>
<comment type="caution">
    <text evidence="12">The sequence shown here is derived from an EMBL/GenBank/DDBJ whole genome shotgun (WGS) entry which is preliminary data.</text>
</comment>
<accession>A0ABT6TG31</accession>
<dbReference type="PROSITE" id="PS50112">
    <property type="entry name" value="PAS"/>
    <property type="match status" value="2"/>
</dbReference>
<dbReference type="Pfam" id="PF08447">
    <property type="entry name" value="PAS_3"/>
    <property type="match status" value="1"/>
</dbReference>
<keyword evidence="3" id="KW-0597">Phosphoprotein</keyword>
<comment type="catalytic activity">
    <reaction evidence="1">
        <text>ATP + protein L-histidine = ADP + protein N-phospho-L-histidine.</text>
        <dbReference type="EC" id="2.7.13.3"/>
    </reaction>
</comment>
<dbReference type="SUPFAM" id="SSF47384">
    <property type="entry name" value="Homodimeric domain of signal transducing histidine kinase"/>
    <property type="match status" value="1"/>
</dbReference>
<evidence type="ECO:0000313" key="13">
    <source>
        <dbReference type="Proteomes" id="UP001161691"/>
    </source>
</evidence>
<dbReference type="PANTHER" id="PTHR43047">
    <property type="entry name" value="TWO-COMPONENT HISTIDINE PROTEIN KINASE"/>
    <property type="match status" value="1"/>
</dbReference>
<evidence type="ECO:0000256" key="5">
    <source>
        <dbReference type="ARBA" id="ARBA00022741"/>
    </source>
</evidence>
<keyword evidence="8" id="KW-0902">Two-component regulatory system</keyword>
<dbReference type="InterPro" id="IPR035965">
    <property type="entry name" value="PAS-like_dom_sf"/>
</dbReference>
<feature type="domain" description="PAS" evidence="10">
    <location>
        <begin position="7"/>
        <end position="77"/>
    </location>
</feature>
<dbReference type="Pfam" id="PF02518">
    <property type="entry name" value="HATPase_c"/>
    <property type="match status" value="1"/>
</dbReference>
<feature type="domain" description="PAC" evidence="11">
    <location>
        <begin position="81"/>
        <end position="133"/>
    </location>
</feature>
<dbReference type="Proteomes" id="UP001161691">
    <property type="component" value="Unassembled WGS sequence"/>
</dbReference>
<evidence type="ECO:0000259" key="10">
    <source>
        <dbReference type="PROSITE" id="PS50112"/>
    </source>
</evidence>
<sequence length="720" mass="81156">MGQYVDLLNTFEQVYNQAPMGIVLTSIKGDIIKVNQAFSDLLGYSNQEVEGLSYKDISFPVDFAENDKLIREVVEGQCSYFHLEKRYVRKDKTMFWASLHVSFVQGNAGSDSYLICHVIDISEKKTVELQLVEREKMFRLITNHAQEIIYITKLDGTCEFISPSVFDLLGYRPEEMIGKSNSEHYHPDDLKRLKQNDFSKDGILRYRLRHKNGQYLWFETTYEIVGELPEDKRILAIGREITDRWRSESNLREAQKIAKLGSWEYYFNTKEVWLSDQASEILELDNQTGLLKSADLLEGVHLKDRDLLLDAVENASEGNVIEHVCSFANKYLYLRAVASGDKLSGTVQDITERKHAELKLVETIERYTSLKHYNHDAIFSFDLTGKIENTNPAACRLMLLPIESLRGLNISAFIGEPNWNLIRNGEMELAEQGIHKIYRSDDTTVEVLATIAPIVVHDQKVGYFLIAKDITEQKKLMFSKEVAERANEAKSDFIAMVSHEIRTPLNGVIGMADLLLDKQTLQPDDKACIEMIRSSGELLLKIVNDNLDISRIEAGKIDLEENLFSISDVVSRTVELLTPKAHSKNIELSVSFGPQLTDLVIGDATRLRQVLTNLIGNAVKFTDIGGVKVNVTQLKEINNITCIQFEIVDTGVGIPRDQADHIFEPYVQLTNSSKSQGTGLGLSISKNLVGLMGGDIWVDATPGGGATFGFTACFKKMEKD</sequence>
<keyword evidence="6" id="KW-0418">Kinase</keyword>
<dbReference type="InterPro" id="IPR005467">
    <property type="entry name" value="His_kinase_dom"/>
</dbReference>
<feature type="domain" description="PAS" evidence="10">
    <location>
        <begin position="134"/>
        <end position="211"/>
    </location>
</feature>
<proteinExistence type="predicted"/>
<gene>
    <name evidence="12" type="ORF">KB449_12545</name>
</gene>
<dbReference type="Gene3D" id="3.30.450.20">
    <property type="entry name" value="PAS domain"/>
    <property type="match status" value="4"/>
</dbReference>
<dbReference type="SUPFAM" id="SSF55874">
    <property type="entry name" value="ATPase domain of HSP90 chaperone/DNA topoisomerase II/histidine kinase"/>
    <property type="match status" value="1"/>
</dbReference>
<dbReference type="PANTHER" id="PTHR43047:SF72">
    <property type="entry name" value="OSMOSENSING HISTIDINE PROTEIN KINASE SLN1"/>
    <property type="match status" value="1"/>
</dbReference>
<evidence type="ECO:0000256" key="4">
    <source>
        <dbReference type="ARBA" id="ARBA00022679"/>
    </source>
</evidence>
<dbReference type="EMBL" id="JAGRPV010000001">
    <property type="protein sequence ID" value="MDI4645801.1"/>
    <property type="molecule type" value="Genomic_DNA"/>
</dbReference>
<dbReference type="EC" id="2.7.13.3" evidence="2"/>
<dbReference type="SMART" id="SM00086">
    <property type="entry name" value="PAC"/>
    <property type="match status" value="3"/>
</dbReference>
<evidence type="ECO:0000256" key="3">
    <source>
        <dbReference type="ARBA" id="ARBA00022553"/>
    </source>
</evidence>
<dbReference type="CDD" id="cd00130">
    <property type="entry name" value="PAS"/>
    <property type="match status" value="3"/>
</dbReference>
<dbReference type="InterPro" id="IPR036890">
    <property type="entry name" value="HATPase_C_sf"/>
</dbReference>
<dbReference type="PRINTS" id="PR00344">
    <property type="entry name" value="BCTRLSENSOR"/>
</dbReference>
<keyword evidence="5" id="KW-0547">Nucleotide-binding</keyword>
<dbReference type="InterPro" id="IPR000014">
    <property type="entry name" value="PAS"/>
</dbReference>
<dbReference type="Gene3D" id="3.30.565.10">
    <property type="entry name" value="Histidine kinase-like ATPase, C-terminal domain"/>
    <property type="match status" value="1"/>
</dbReference>
<evidence type="ECO:0000256" key="1">
    <source>
        <dbReference type="ARBA" id="ARBA00000085"/>
    </source>
</evidence>
<dbReference type="Gene3D" id="1.10.287.130">
    <property type="match status" value="1"/>
</dbReference>
<evidence type="ECO:0000313" key="12">
    <source>
        <dbReference type="EMBL" id="MDI4645801.1"/>
    </source>
</evidence>
<feature type="domain" description="PAC" evidence="11">
    <location>
        <begin position="202"/>
        <end position="253"/>
    </location>
</feature>
<dbReference type="InterPro" id="IPR000700">
    <property type="entry name" value="PAS-assoc_C"/>
</dbReference>
<dbReference type="InterPro" id="IPR003594">
    <property type="entry name" value="HATPase_dom"/>
</dbReference>
<dbReference type="CDD" id="cd16922">
    <property type="entry name" value="HATPase_EvgS-ArcB-TorS-like"/>
    <property type="match status" value="1"/>
</dbReference>
<dbReference type="InterPro" id="IPR003661">
    <property type="entry name" value="HisK_dim/P_dom"/>
</dbReference>
<evidence type="ECO:0000256" key="8">
    <source>
        <dbReference type="ARBA" id="ARBA00023012"/>
    </source>
</evidence>
<reference evidence="12" key="1">
    <citation type="submission" date="2023-04" db="EMBL/GenBank/DDBJ databases">
        <title>Comparative genomic analysis of Cohnella hashimotonis sp. nov., isolated from the International Space Station.</title>
        <authorList>
            <person name="Venkateswaran K."/>
            <person name="Simpson A."/>
        </authorList>
    </citation>
    <scope>NUCLEOTIDE SEQUENCE</scope>
    <source>
        <strain evidence="12">F6_2S_P_1</strain>
    </source>
</reference>
<dbReference type="SMART" id="SM00388">
    <property type="entry name" value="HisKA"/>
    <property type="match status" value="1"/>
</dbReference>
<dbReference type="Pfam" id="PF00512">
    <property type="entry name" value="HisKA"/>
    <property type="match status" value="1"/>
</dbReference>
<dbReference type="PROSITE" id="PS50109">
    <property type="entry name" value="HIS_KIN"/>
    <property type="match status" value="1"/>
</dbReference>
<evidence type="ECO:0000259" key="11">
    <source>
        <dbReference type="PROSITE" id="PS50113"/>
    </source>
</evidence>
<dbReference type="CDD" id="cd00082">
    <property type="entry name" value="HisKA"/>
    <property type="match status" value="1"/>
</dbReference>